<dbReference type="Pfam" id="PF01329">
    <property type="entry name" value="Pterin_4a"/>
    <property type="match status" value="1"/>
</dbReference>
<dbReference type="Gene3D" id="3.30.1360.20">
    <property type="entry name" value="Transcriptional coactivator/pterin dehydratase"/>
    <property type="match status" value="1"/>
</dbReference>
<sequence>ELSERNNHHPDISIEWCLVAITITSHDMGGVTTKCVNLATGIDHIYENEFI</sequence>
<evidence type="ECO:0000256" key="2">
    <source>
        <dbReference type="ARBA" id="ARBA00006472"/>
    </source>
</evidence>
<dbReference type="InterPro" id="IPR036428">
    <property type="entry name" value="PCD_sf"/>
</dbReference>
<dbReference type="EMBL" id="UINC01149774">
    <property type="protein sequence ID" value="SVD42450.1"/>
    <property type="molecule type" value="Genomic_DNA"/>
</dbReference>
<dbReference type="GO" id="GO:0006729">
    <property type="term" value="P:tetrahydrobiopterin biosynthetic process"/>
    <property type="evidence" value="ECO:0007669"/>
    <property type="project" value="InterPro"/>
</dbReference>
<keyword evidence="4" id="KW-0456">Lyase</keyword>
<dbReference type="AlphaFoldDB" id="A0A382V7N3"/>
<evidence type="ECO:0000256" key="4">
    <source>
        <dbReference type="ARBA" id="ARBA00023239"/>
    </source>
</evidence>
<dbReference type="SUPFAM" id="SSF55248">
    <property type="entry name" value="PCD-like"/>
    <property type="match status" value="1"/>
</dbReference>
<dbReference type="InterPro" id="IPR001533">
    <property type="entry name" value="Pterin_deHydtase"/>
</dbReference>
<evidence type="ECO:0000256" key="1">
    <source>
        <dbReference type="ARBA" id="ARBA00001554"/>
    </source>
</evidence>
<gene>
    <name evidence="5" type="ORF">METZ01_LOCUS395304</name>
</gene>
<comment type="catalytic activity">
    <reaction evidence="1">
        <text>(4aS,6R)-4a-hydroxy-L-erythro-5,6,7,8-tetrahydrobiopterin = (6R)-L-erythro-6,7-dihydrobiopterin + H2O</text>
        <dbReference type="Rhea" id="RHEA:11920"/>
        <dbReference type="ChEBI" id="CHEBI:15377"/>
        <dbReference type="ChEBI" id="CHEBI:15642"/>
        <dbReference type="ChEBI" id="CHEBI:43120"/>
        <dbReference type="EC" id="4.2.1.96"/>
    </reaction>
</comment>
<feature type="non-terminal residue" evidence="5">
    <location>
        <position position="1"/>
    </location>
</feature>
<accession>A0A382V7N3</accession>
<proteinExistence type="inferred from homology"/>
<comment type="similarity">
    <text evidence="2">Belongs to the pterin-4-alpha-carbinolamine dehydratase family.</text>
</comment>
<protein>
    <recommendedName>
        <fullName evidence="3">4a-hydroxytetrahydrobiopterin dehydratase</fullName>
        <ecNumber evidence="3">4.2.1.96</ecNumber>
    </recommendedName>
</protein>
<organism evidence="5">
    <name type="scientific">marine metagenome</name>
    <dbReference type="NCBI Taxonomy" id="408172"/>
    <lineage>
        <taxon>unclassified sequences</taxon>
        <taxon>metagenomes</taxon>
        <taxon>ecological metagenomes</taxon>
    </lineage>
</organism>
<evidence type="ECO:0000313" key="5">
    <source>
        <dbReference type="EMBL" id="SVD42450.1"/>
    </source>
</evidence>
<dbReference type="GO" id="GO:0008124">
    <property type="term" value="F:4-alpha-hydroxytetrahydrobiopterin dehydratase activity"/>
    <property type="evidence" value="ECO:0007669"/>
    <property type="project" value="UniProtKB-EC"/>
</dbReference>
<reference evidence="5" key="1">
    <citation type="submission" date="2018-05" db="EMBL/GenBank/DDBJ databases">
        <authorList>
            <person name="Lanie J.A."/>
            <person name="Ng W.-L."/>
            <person name="Kazmierczak K.M."/>
            <person name="Andrzejewski T.M."/>
            <person name="Davidsen T.M."/>
            <person name="Wayne K.J."/>
            <person name="Tettelin H."/>
            <person name="Glass J.I."/>
            <person name="Rusch D."/>
            <person name="Podicherti R."/>
            <person name="Tsui H.-C.T."/>
            <person name="Winkler M.E."/>
        </authorList>
    </citation>
    <scope>NUCLEOTIDE SEQUENCE</scope>
</reference>
<name>A0A382V7N3_9ZZZZ</name>
<dbReference type="EC" id="4.2.1.96" evidence="3"/>
<evidence type="ECO:0000256" key="3">
    <source>
        <dbReference type="ARBA" id="ARBA00013252"/>
    </source>
</evidence>